<feature type="transmembrane region" description="Helical" evidence="1">
    <location>
        <begin position="177"/>
        <end position="196"/>
    </location>
</feature>
<evidence type="ECO:0000313" key="3">
    <source>
        <dbReference type="Proteomes" id="UP000031465"/>
    </source>
</evidence>
<dbReference type="RefSeq" id="WP_039358753.1">
    <property type="nucleotide sequence ID" value="NZ_JSAN01000077.1"/>
</dbReference>
<proteinExistence type="predicted"/>
<dbReference type="Proteomes" id="UP000031465">
    <property type="component" value="Unassembled WGS sequence"/>
</dbReference>
<keyword evidence="1" id="KW-0472">Membrane</keyword>
<keyword evidence="1" id="KW-0812">Transmembrane</keyword>
<dbReference type="EMBL" id="JSAN01000077">
    <property type="protein sequence ID" value="KIC71709.1"/>
    <property type="molecule type" value="Genomic_DNA"/>
</dbReference>
<protein>
    <submittedName>
        <fullName evidence="2">Uncharacterized protein</fullName>
    </submittedName>
</protein>
<feature type="transmembrane region" description="Helical" evidence="1">
    <location>
        <begin position="138"/>
        <end position="157"/>
    </location>
</feature>
<sequence>MVNPMLNYDIQDFNLPNVGQNMNILTNDGDVESLIEVVNTDQQLPMTDKIRCYMNYLSQTLSSQGRLQGKCESLLKTRLYDLAKLDRSSMQLVIKEENYKNNSKLKGTIEKLDYLASRYVTRVGHQLKNSYVNNRSYGVSYFSSGLGLFLTGLLASYTDNPSNPENDEKDIVARTSMSTGVILLGYPFVYSFYLAYKNEP</sequence>
<dbReference type="PATRIC" id="fig|362787.3.peg.1279"/>
<reference evidence="2 3" key="1">
    <citation type="journal article" date="2014" name="Mol. Biol. Evol.">
        <title>Massive expansion of Ubiquitination-related gene families within the Chlamydiae.</title>
        <authorList>
            <person name="Domman D."/>
            <person name="Collingro A."/>
            <person name="Lagkouvardos I."/>
            <person name="Gehre L."/>
            <person name="Weinmaier T."/>
            <person name="Rattei T."/>
            <person name="Subtil A."/>
            <person name="Horn M."/>
        </authorList>
    </citation>
    <scope>NUCLEOTIDE SEQUENCE [LARGE SCALE GENOMIC DNA]</scope>
    <source>
        <strain evidence="2 3">EI2</strain>
    </source>
</reference>
<comment type="caution">
    <text evidence="2">The sequence shown here is derived from an EMBL/GenBank/DDBJ whole genome shotgun (WGS) entry which is preliminary data.</text>
</comment>
<name>A0A0C1H1Z0_9BACT</name>
<evidence type="ECO:0000313" key="2">
    <source>
        <dbReference type="EMBL" id="KIC71709.1"/>
    </source>
</evidence>
<evidence type="ECO:0000256" key="1">
    <source>
        <dbReference type="SAM" id="Phobius"/>
    </source>
</evidence>
<dbReference type="AlphaFoldDB" id="A0A0C1H1Z0"/>
<gene>
    <name evidence="2" type="ORF">DB44_DE00350</name>
</gene>
<keyword evidence="1" id="KW-1133">Transmembrane helix</keyword>
<organism evidence="2 3">
    <name type="scientific">Candidatus Protochlamydia amoebophila</name>
    <dbReference type="NCBI Taxonomy" id="362787"/>
    <lineage>
        <taxon>Bacteria</taxon>
        <taxon>Pseudomonadati</taxon>
        <taxon>Chlamydiota</taxon>
        <taxon>Chlamydiia</taxon>
        <taxon>Parachlamydiales</taxon>
        <taxon>Parachlamydiaceae</taxon>
        <taxon>Candidatus Protochlamydia</taxon>
    </lineage>
</organism>
<accession>A0A0C1H1Z0</accession>